<feature type="compositionally biased region" description="Basic and acidic residues" evidence="1">
    <location>
        <begin position="234"/>
        <end position="244"/>
    </location>
</feature>
<dbReference type="OrthoDB" id="47923at2759"/>
<proteinExistence type="predicted"/>
<comment type="caution">
    <text evidence="3">The sequence shown here is derived from an EMBL/GenBank/DDBJ whole genome shotgun (WGS) entry which is preliminary data.</text>
</comment>
<sequence>MEDFWKRAKSFAEEAAKKSQTITLQSSSTTFANLVSETAKKSKEFALEASKKADQLNVSDFVAETAKKSKEFAAEVSTKADQLKVVAMKQADQIQNMKSIADIIPPQLASFGSGSGSGSVITEAELLSFGITDDLREFVKGLTSATFQAFPEQDESSEVSDLTTTASNVRKDLSEWQERHATLVLGSVKQISKLRYELCPRVMKERRFWRIYFTLVSTHVAPYERKYMEELRSKAESKDEEAKKALAVGGTEAAEKDVQKNRTSTASSEHDLDTFLLGDLEDSDEAPDADDGDGSLDDDDFDKIGNSDVEEEKVKEKETDAAAK</sequence>
<dbReference type="Pfam" id="PF03909">
    <property type="entry name" value="BSD"/>
    <property type="match status" value="1"/>
</dbReference>
<dbReference type="PANTHER" id="PTHR31923:SF36">
    <property type="entry name" value="BSD DOMAIN-CONTAINING PROTEIN"/>
    <property type="match status" value="1"/>
</dbReference>
<dbReference type="Gene3D" id="1.10.3970.10">
    <property type="entry name" value="BSD domain"/>
    <property type="match status" value="1"/>
</dbReference>
<dbReference type="Proteomes" id="UP000467841">
    <property type="component" value="Unassembled WGS sequence"/>
</dbReference>
<gene>
    <name evidence="3" type="ORF">MERR_LOCUS40847</name>
</gene>
<evidence type="ECO:0000256" key="1">
    <source>
        <dbReference type="SAM" id="MobiDB-lite"/>
    </source>
</evidence>
<feature type="compositionally biased region" description="Acidic residues" evidence="1">
    <location>
        <begin position="279"/>
        <end position="301"/>
    </location>
</feature>
<dbReference type="EMBL" id="CACVBM020001540">
    <property type="protein sequence ID" value="CAA7053611.1"/>
    <property type="molecule type" value="Genomic_DNA"/>
</dbReference>
<dbReference type="SUPFAM" id="SSF140383">
    <property type="entry name" value="BSD domain-like"/>
    <property type="match status" value="1"/>
</dbReference>
<dbReference type="AlphaFoldDB" id="A0A6D2KMT6"/>
<organism evidence="3 4">
    <name type="scientific">Microthlaspi erraticum</name>
    <dbReference type="NCBI Taxonomy" id="1685480"/>
    <lineage>
        <taxon>Eukaryota</taxon>
        <taxon>Viridiplantae</taxon>
        <taxon>Streptophyta</taxon>
        <taxon>Embryophyta</taxon>
        <taxon>Tracheophyta</taxon>
        <taxon>Spermatophyta</taxon>
        <taxon>Magnoliopsida</taxon>
        <taxon>eudicotyledons</taxon>
        <taxon>Gunneridae</taxon>
        <taxon>Pentapetalae</taxon>
        <taxon>rosids</taxon>
        <taxon>malvids</taxon>
        <taxon>Brassicales</taxon>
        <taxon>Brassicaceae</taxon>
        <taxon>Coluteocarpeae</taxon>
        <taxon>Microthlaspi</taxon>
    </lineage>
</organism>
<feature type="compositionally biased region" description="Basic and acidic residues" evidence="1">
    <location>
        <begin position="312"/>
        <end position="324"/>
    </location>
</feature>
<dbReference type="SMART" id="SM00751">
    <property type="entry name" value="BSD"/>
    <property type="match status" value="1"/>
</dbReference>
<protein>
    <recommendedName>
        <fullName evidence="2">BSD domain-containing protein</fullName>
    </recommendedName>
</protein>
<feature type="domain" description="BSD" evidence="2">
    <location>
        <begin position="175"/>
        <end position="220"/>
    </location>
</feature>
<dbReference type="InterPro" id="IPR005607">
    <property type="entry name" value="BSD_dom"/>
</dbReference>
<evidence type="ECO:0000313" key="3">
    <source>
        <dbReference type="EMBL" id="CAA7053611.1"/>
    </source>
</evidence>
<dbReference type="PROSITE" id="PS50858">
    <property type="entry name" value="BSD"/>
    <property type="match status" value="1"/>
</dbReference>
<feature type="region of interest" description="Disordered" evidence="1">
    <location>
        <begin position="234"/>
        <end position="324"/>
    </location>
</feature>
<reference evidence="3" key="1">
    <citation type="submission" date="2020-01" db="EMBL/GenBank/DDBJ databases">
        <authorList>
            <person name="Mishra B."/>
        </authorList>
    </citation>
    <scope>NUCLEOTIDE SEQUENCE [LARGE SCALE GENOMIC DNA]</scope>
</reference>
<dbReference type="PANTHER" id="PTHR31923">
    <property type="entry name" value="BSD DOMAIN-CONTAINING PROTEIN"/>
    <property type="match status" value="1"/>
</dbReference>
<evidence type="ECO:0000259" key="2">
    <source>
        <dbReference type="PROSITE" id="PS50858"/>
    </source>
</evidence>
<dbReference type="InterPro" id="IPR035925">
    <property type="entry name" value="BSD_dom_sf"/>
</dbReference>
<accession>A0A6D2KMT6</accession>
<keyword evidence="4" id="KW-1185">Reference proteome</keyword>
<name>A0A6D2KMT6_9BRAS</name>
<evidence type="ECO:0000313" key="4">
    <source>
        <dbReference type="Proteomes" id="UP000467841"/>
    </source>
</evidence>